<dbReference type="Proteomes" id="UP000320176">
    <property type="component" value="Unassembled WGS sequence"/>
</dbReference>
<gene>
    <name evidence="1" type="ORF">Pla52n_12510</name>
</gene>
<comment type="caution">
    <text evidence="1">The sequence shown here is derived from an EMBL/GenBank/DDBJ whole genome shotgun (WGS) entry which is preliminary data.</text>
</comment>
<name>A0A5C6B157_9BACT</name>
<dbReference type="AlphaFoldDB" id="A0A5C6B157"/>
<organism evidence="1 2">
    <name type="scientific">Stieleria varia</name>
    <dbReference type="NCBI Taxonomy" id="2528005"/>
    <lineage>
        <taxon>Bacteria</taxon>
        <taxon>Pseudomonadati</taxon>
        <taxon>Planctomycetota</taxon>
        <taxon>Planctomycetia</taxon>
        <taxon>Pirellulales</taxon>
        <taxon>Pirellulaceae</taxon>
        <taxon>Stieleria</taxon>
    </lineage>
</organism>
<sequence>MPKTGCDTRSNGNECFEHWGVRAPSHALLFCNAIRLLHCGIIDCTLLIPFRRELL</sequence>
<keyword evidence="2" id="KW-1185">Reference proteome</keyword>
<proteinExistence type="predicted"/>
<evidence type="ECO:0000313" key="1">
    <source>
        <dbReference type="EMBL" id="TWU05537.1"/>
    </source>
</evidence>
<accession>A0A5C6B157</accession>
<reference evidence="1 2" key="1">
    <citation type="submission" date="2019-02" db="EMBL/GenBank/DDBJ databases">
        <title>Deep-cultivation of Planctomycetes and their phenomic and genomic characterization uncovers novel biology.</title>
        <authorList>
            <person name="Wiegand S."/>
            <person name="Jogler M."/>
            <person name="Boedeker C."/>
            <person name="Pinto D."/>
            <person name="Vollmers J."/>
            <person name="Rivas-Marin E."/>
            <person name="Kohn T."/>
            <person name="Peeters S.H."/>
            <person name="Heuer A."/>
            <person name="Rast P."/>
            <person name="Oberbeckmann S."/>
            <person name="Bunk B."/>
            <person name="Jeske O."/>
            <person name="Meyerdierks A."/>
            <person name="Storesund J.E."/>
            <person name="Kallscheuer N."/>
            <person name="Luecker S."/>
            <person name="Lage O.M."/>
            <person name="Pohl T."/>
            <person name="Merkel B.J."/>
            <person name="Hornburger P."/>
            <person name="Mueller R.-W."/>
            <person name="Bruemmer F."/>
            <person name="Labrenz M."/>
            <person name="Spormann A.M."/>
            <person name="Op Den Camp H."/>
            <person name="Overmann J."/>
            <person name="Amann R."/>
            <person name="Jetten M.S.M."/>
            <person name="Mascher T."/>
            <person name="Medema M.H."/>
            <person name="Devos D.P."/>
            <person name="Kaster A.-K."/>
            <person name="Ovreas L."/>
            <person name="Rohde M."/>
            <person name="Galperin M.Y."/>
            <person name="Jogler C."/>
        </authorList>
    </citation>
    <scope>NUCLEOTIDE SEQUENCE [LARGE SCALE GENOMIC DNA]</scope>
    <source>
        <strain evidence="1 2">Pla52n</strain>
    </source>
</reference>
<dbReference type="EMBL" id="SJPN01000002">
    <property type="protein sequence ID" value="TWU05537.1"/>
    <property type="molecule type" value="Genomic_DNA"/>
</dbReference>
<protein>
    <submittedName>
        <fullName evidence="1">Uncharacterized protein</fullName>
    </submittedName>
</protein>
<evidence type="ECO:0000313" key="2">
    <source>
        <dbReference type="Proteomes" id="UP000320176"/>
    </source>
</evidence>